<dbReference type="Pfam" id="PF04973">
    <property type="entry name" value="NMN_transporter"/>
    <property type="match status" value="1"/>
</dbReference>
<comment type="function">
    <text evidence="1">Required for nicotinamide riboside transport across the inner membrane.</text>
</comment>
<accession>A0A3M3LWA9</accession>
<dbReference type="GO" id="GO:0034257">
    <property type="term" value="F:nicotinamide riboside transmembrane transporter activity"/>
    <property type="evidence" value="ECO:0007669"/>
    <property type="project" value="InterPro"/>
</dbReference>
<protein>
    <recommendedName>
        <fullName evidence="4">Nicotinamide riboside transporter PnuC</fullName>
    </recommendedName>
</protein>
<dbReference type="AlphaFoldDB" id="A0A3M3LWA9"/>
<keyword evidence="6" id="KW-1003">Cell membrane</keyword>
<evidence type="ECO:0000256" key="7">
    <source>
        <dbReference type="ARBA" id="ARBA00022692"/>
    </source>
</evidence>
<evidence type="ECO:0000256" key="10">
    <source>
        <dbReference type="SAM" id="Phobius"/>
    </source>
</evidence>
<comment type="caution">
    <text evidence="11">The sequence shown here is derived from an EMBL/GenBank/DDBJ whole genome shotgun (WGS) entry which is preliminary data.</text>
</comment>
<dbReference type="GO" id="GO:0005886">
    <property type="term" value="C:plasma membrane"/>
    <property type="evidence" value="ECO:0007669"/>
    <property type="project" value="UniProtKB-SubCell"/>
</dbReference>
<evidence type="ECO:0000256" key="6">
    <source>
        <dbReference type="ARBA" id="ARBA00022475"/>
    </source>
</evidence>
<dbReference type="Proteomes" id="UP000278062">
    <property type="component" value="Unassembled WGS sequence"/>
</dbReference>
<feature type="transmembrane region" description="Helical" evidence="10">
    <location>
        <begin position="95"/>
        <end position="112"/>
    </location>
</feature>
<keyword evidence="5" id="KW-0813">Transport</keyword>
<comment type="subcellular location">
    <subcellularLocation>
        <location evidence="2">Cell membrane</location>
        <topology evidence="2">Multi-pass membrane protein</topology>
    </subcellularLocation>
</comment>
<dbReference type="NCBIfam" id="TIGR01528">
    <property type="entry name" value="NMN_trans_PnuC"/>
    <property type="match status" value="1"/>
</dbReference>
<dbReference type="PANTHER" id="PTHR36122:SF2">
    <property type="entry name" value="NICOTINAMIDE RIBOSIDE TRANSPORTER PNUC"/>
    <property type="match status" value="1"/>
</dbReference>
<proteinExistence type="inferred from homology"/>
<organism evidence="11 12">
    <name type="scientific">Pseudomonas syringae pv. apii</name>
    <dbReference type="NCBI Taxonomy" id="81036"/>
    <lineage>
        <taxon>Bacteria</taxon>
        <taxon>Pseudomonadati</taxon>
        <taxon>Pseudomonadota</taxon>
        <taxon>Gammaproteobacteria</taxon>
        <taxon>Pseudomonadales</taxon>
        <taxon>Pseudomonadaceae</taxon>
        <taxon>Pseudomonas</taxon>
    </lineage>
</organism>
<dbReference type="EMBL" id="RBPL01000040">
    <property type="protein sequence ID" value="RMO00130.1"/>
    <property type="molecule type" value="Genomic_DNA"/>
</dbReference>
<evidence type="ECO:0000256" key="5">
    <source>
        <dbReference type="ARBA" id="ARBA00022448"/>
    </source>
</evidence>
<name>A0A3M3LWA9_9PSED</name>
<evidence type="ECO:0000256" key="1">
    <source>
        <dbReference type="ARBA" id="ARBA00002672"/>
    </source>
</evidence>
<evidence type="ECO:0000256" key="8">
    <source>
        <dbReference type="ARBA" id="ARBA00022989"/>
    </source>
</evidence>
<evidence type="ECO:0000256" key="4">
    <source>
        <dbReference type="ARBA" id="ARBA00017522"/>
    </source>
</evidence>
<dbReference type="InterPro" id="IPR006419">
    <property type="entry name" value="NMN_transpt_PnuC"/>
</dbReference>
<evidence type="ECO:0000313" key="11">
    <source>
        <dbReference type="EMBL" id="RMO00130.1"/>
    </source>
</evidence>
<gene>
    <name evidence="11" type="ORF">ALQ49_100003</name>
</gene>
<evidence type="ECO:0000256" key="3">
    <source>
        <dbReference type="ARBA" id="ARBA00006669"/>
    </source>
</evidence>
<feature type="transmembrane region" description="Helical" evidence="10">
    <location>
        <begin position="70"/>
        <end position="89"/>
    </location>
</feature>
<keyword evidence="9 10" id="KW-0472">Membrane</keyword>
<evidence type="ECO:0000256" key="2">
    <source>
        <dbReference type="ARBA" id="ARBA00004651"/>
    </source>
</evidence>
<evidence type="ECO:0000256" key="9">
    <source>
        <dbReference type="ARBA" id="ARBA00023136"/>
    </source>
</evidence>
<dbReference type="PANTHER" id="PTHR36122">
    <property type="entry name" value="NICOTINAMIDE RIBOSIDE TRANSPORTER PNUC"/>
    <property type="match status" value="1"/>
</dbReference>
<sequence>MLADPHAARLLALHLTQLKLPAAQRSAYNRRPDAHNPHTPNQGAAMSGLELFAAAIGVIAVWLTVKQNPWCWPIGLVMVVIYIWIFFDVKLYSDMLLQVIYAGLQVYGWLQWTRHGNGLPIKRVTVLPGRSVVNGLAVGAVISVALGAGMAHFTDAVQPWLDAALTGFSLVAQVWMAQKRVQCWPLWILLDVIFVGLFVYKELYLTAALYALFTLLAVQGWREWRNDLVLAR</sequence>
<evidence type="ECO:0000313" key="12">
    <source>
        <dbReference type="Proteomes" id="UP000278062"/>
    </source>
</evidence>
<reference evidence="11 12" key="1">
    <citation type="submission" date="2018-08" db="EMBL/GenBank/DDBJ databases">
        <title>Recombination of ecologically and evolutionarily significant loci maintains genetic cohesion in the Pseudomonas syringae species complex.</title>
        <authorList>
            <person name="Dillon M."/>
            <person name="Thakur S."/>
            <person name="Almeida R.N.D."/>
            <person name="Weir B.S."/>
            <person name="Guttman D.S."/>
        </authorList>
    </citation>
    <scope>NUCLEOTIDE SEQUENCE [LARGE SCALE GENOMIC DNA]</scope>
    <source>
        <strain evidence="11 12">1089_5</strain>
    </source>
</reference>
<comment type="similarity">
    <text evidence="3">Belongs to the nicotinamide ribonucleoside (NR) uptake permease (TC 4.B.1) family.</text>
</comment>
<keyword evidence="8 10" id="KW-1133">Transmembrane helix</keyword>
<keyword evidence="7 10" id="KW-0812">Transmembrane</keyword>
<feature type="transmembrane region" description="Helical" evidence="10">
    <location>
        <begin position="132"/>
        <end position="153"/>
    </location>
</feature>
<feature type="transmembrane region" description="Helical" evidence="10">
    <location>
        <begin position="44"/>
        <end position="63"/>
    </location>
</feature>